<evidence type="ECO:0000259" key="1">
    <source>
        <dbReference type="Pfam" id="PF18899"/>
    </source>
</evidence>
<feature type="domain" description="DUF5655" evidence="1">
    <location>
        <begin position="12"/>
        <end position="121"/>
    </location>
</feature>
<comment type="caution">
    <text evidence="2">The sequence shown here is derived from an EMBL/GenBank/DDBJ whole genome shotgun (WGS) entry which is preliminary data.</text>
</comment>
<protein>
    <recommendedName>
        <fullName evidence="1">DUF5655 domain-containing protein</fullName>
    </recommendedName>
</protein>
<dbReference type="Proteomes" id="UP000729290">
    <property type="component" value="Unassembled WGS sequence"/>
</dbReference>
<dbReference type="InterPro" id="IPR043714">
    <property type="entry name" value="DUF5655"/>
</dbReference>
<dbReference type="RefSeq" id="WP_205134005.1">
    <property type="nucleotide sequence ID" value="NZ_JACSNT010000011.1"/>
</dbReference>
<organism evidence="2 3">
    <name type="scientific">Anaerotignum lactatifermentans</name>
    <dbReference type="NCBI Taxonomy" id="160404"/>
    <lineage>
        <taxon>Bacteria</taxon>
        <taxon>Bacillati</taxon>
        <taxon>Bacillota</taxon>
        <taxon>Clostridia</taxon>
        <taxon>Lachnospirales</taxon>
        <taxon>Anaerotignaceae</taxon>
        <taxon>Anaerotignum</taxon>
    </lineage>
</organism>
<sequence length="126" mass="14844">MEEEIYYFFREHMDVLPIYERLEEEIRVRVPEVRIKVSKTQISFSNRRGFAAVSFLPVRKAKERPPVWLTVTFGLACRLASDRIDAVVEPYPNRWTHHVMVGCTEEIDEELLSWIKEAADFSAAKR</sequence>
<keyword evidence="3" id="KW-1185">Reference proteome</keyword>
<proteinExistence type="predicted"/>
<accession>A0ABS2G8S1</accession>
<name>A0ABS2G8S1_9FIRM</name>
<reference evidence="2 3" key="1">
    <citation type="journal article" date="2021" name="Sci. Rep.">
        <title>The distribution of antibiotic resistance genes in chicken gut microbiota commensals.</title>
        <authorList>
            <person name="Juricova H."/>
            <person name="Matiasovicova J."/>
            <person name="Kubasova T."/>
            <person name="Cejkova D."/>
            <person name="Rychlik I."/>
        </authorList>
    </citation>
    <scope>NUCLEOTIDE SEQUENCE [LARGE SCALE GENOMIC DNA]</scope>
    <source>
        <strain evidence="2 3">An431b</strain>
    </source>
</reference>
<dbReference type="Pfam" id="PF18899">
    <property type="entry name" value="DUF5655"/>
    <property type="match status" value="1"/>
</dbReference>
<gene>
    <name evidence="2" type="ORF">H9X83_03225</name>
</gene>
<dbReference type="EMBL" id="JACSNV010000003">
    <property type="protein sequence ID" value="MBM6877173.1"/>
    <property type="molecule type" value="Genomic_DNA"/>
</dbReference>
<evidence type="ECO:0000313" key="2">
    <source>
        <dbReference type="EMBL" id="MBM6877173.1"/>
    </source>
</evidence>
<evidence type="ECO:0000313" key="3">
    <source>
        <dbReference type="Proteomes" id="UP000729290"/>
    </source>
</evidence>